<dbReference type="EMBL" id="MZGX01000029">
    <property type="protein sequence ID" value="OPX42431.1"/>
    <property type="molecule type" value="Genomic_DNA"/>
</dbReference>
<keyword evidence="5" id="KW-1185">Reference proteome</keyword>
<dbReference type="OrthoDB" id="1902950at2"/>
<keyword evidence="1 3" id="KW-0732">Signal</keyword>
<evidence type="ECO:0000256" key="3">
    <source>
        <dbReference type="SAM" id="SignalP"/>
    </source>
</evidence>
<gene>
    <name evidence="4" type="ORF">CLHUN_37290</name>
</gene>
<feature type="chain" id="PRO_5038573665" description="Telomeric repeat-binding factor 2" evidence="3">
    <location>
        <begin position="20"/>
        <end position="219"/>
    </location>
</feature>
<dbReference type="Gene3D" id="2.60.40.1240">
    <property type="match status" value="1"/>
</dbReference>
<evidence type="ECO:0000313" key="4">
    <source>
        <dbReference type="EMBL" id="OPX42431.1"/>
    </source>
</evidence>
<dbReference type="Proteomes" id="UP000191554">
    <property type="component" value="Unassembled WGS sequence"/>
</dbReference>
<evidence type="ECO:0008006" key="6">
    <source>
        <dbReference type="Google" id="ProtNLM"/>
    </source>
</evidence>
<sequence length="219" mass="24268">MKKTSILLIIILCIGLAGCTSEGKDATGSSEQLSELQKKVSVLEKENMELKEQIEKLKGSDAAEDTKAVAGEVADKPAGLKAGDKITTDNMEIKIKKVELTYDVLPDKTNGVYTHYAADSGEVYIHVDVDVKNLQKQVLPCDEIMTVEANYNNGYIYDAFAVPEDSLTGFTYANITAIDPLQTKGIRYLISCPQEVDKEKNPLVLTFKLDKQEYMYTIR</sequence>
<reference evidence="4 5" key="1">
    <citation type="submission" date="2017-03" db="EMBL/GenBank/DDBJ databases">
        <title>Genome sequence of Clostridium hungatei DSM 14427.</title>
        <authorList>
            <person name="Poehlein A."/>
            <person name="Daniel R."/>
        </authorList>
    </citation>
    <scope>NUCLEOTIDE SEQUENCE [LARGE SCALE GENOMIC DNA]</scope>
    <source>
        <strain evidence="4 5">DSM 14427</strain>
    </source>
</reference>
<organism evidence="4 5">
    <name type="scientific">Ruminiclostridium hungatei</name>
    <name type="common">Clostridium hungatei</name>
    <dbReference type="NCBI Taxonomy" id="48256"/>
    <lineage>
        <taxon>Bacteria</taxon>
        <taxon>Bacillati</taxon>
        <taxon>Bacillota</taxon>
        <taxon>Clostridia</taxon>
        <taxon>Eubacteriales</taxon>
        <taxon>Oscillospiraceae</taxon>
        <taxon>Ruminiclostridium</taxon>
    </lineage>
</organism>
<feature type="signal peptide" evidence="3">
    <location>
        <begin position="1"/>
        <end position="19"/>
    </location>
</feature>
<dbReference type="InterPro" id="IPR029050">
    <property type="entry name" value="Immunoprotect_excell_Ig-like"/>
</dbReference>
<dbReference type="PROSITE" id="PS51257">
    <property type="entry name" value="PROKAR_LIPOPROTEIN"/>
    <property type="match status" value="1"/>
</dbReference>
<accession>A0A1V4SGQ9</accession>
<dbReference type="STRING" id="48256.CLHUN_37290"/>
<proteinExistence type="predicted"/>
<keyword evidence="2" id="KW-0175">Coiled coil</keyword>
<comment type="caution">
    <text evidence="4">The sequence shown here is derived from an EMBL/GenBank/DDBJ whole genome shotgun (WGS) entry which is preliminary data.</text>
</comment>
<dbReference type="AlphaFoldDB" id="A0A1V4SGQ9"/>
<feature type="coiled-coil region" evidence="2">
    <location>
        <begin position="26"/>
        <end position="60"/>
    </location>
</feature>
<evidence type="ECO:0000313" key="5">
    <source>
        <dbReference type="Proteomes" id="UP000191554"/>
    </source>
</evidence>
<dbReference type="RefSeq" id="WP_080066130.1">
    <property type="nucleotide sequence ID" value="NZ_MZGX01000029.1"/>
</dbReference>
<evidence type="ECO:0000256" key="2">
    <source>
        <dbReference type="SAM" id="Coils"/>
    </source>
</evidence>
<protein>
    <recommendedName>
        <fullName evidence="6">Telomeric repeat-binding factor 2</fullName>
    </recommendedName>
</protein>
<evidence type="ECO:0000256" key="1">
    <source>
        <dbReference type="ARBA" id="ARBA00022729"/>
    </source>
</evidence>
<name>A0A1V4SGQ9_RUMHU</name>